<dbReference type="SUPFAM" id="SSF52058">
    <property type="entry name" value="L domain-like"/>
    <property type="match status" value="2"/>
</dbReference>
<gene>
    <name evidence="1" type="ORF">AK812_SmicGene15661</name>
</gene>
<dbReference type="Pfam" id="PF03382">
    <property type="entry name" value="DUF285"/>
    <property type="match status" value="1"/>
</dbReference>
<evidence type="ECO:0000313" key="2">
    <source>
        <dbReference type="Proteomes" id="UP000186817"/>
    </source>
</evidence>
<name>A0A1Q9E2H3_SYMMI</name>
<dbReference type="EMBL" id="LSRX01000287">
    <property type="protein sequence ID" value="OLQ01589.1"/>
    <property type="molecule type" value="Genomic_DNA"/>
</dbReference>
<dbReference type="OrthoDB" id="423949at2759"/>
<evidence type="ECO:0000313" key="1">
    <source>
        <dbReference type="EMBL" id="OLQ01589.1"/>
    </source>
</evidence>
<organism evidence="1 2">
    <name type="scientific">Symbiodinium microadriaticum</name>
    <name type="common">Dinoflagellate</name>
    <name type="synonym">Zooxanthella microadriatica</name>
    <dbReference type="NCBI Taxonomy" id="2951"/>
    <lineage>
        <taxon>Eukaryota</taxon>
        <taxon>Sar</taxon>
        <taxon>Alveolata</taxon>
        <taxon>Dinophyceae</taxon>
        <taxon>Suessiales</taxon>
        <taxon>Symbiodiniaceae</taxon>
        <taxon>Symbiodinium</taxon>
    </lineage>
</organism>
<accession>A0A1Q9E2H3</accession>
<dbReference type="Proteomes" id="UP000186817">
    <property type="component" value="Unassembled WGS sequence"/>
</dbReference>
<reference evidence="1 2" key="1">
    <citation type="submission" date="2016-02" db="EMBL/GenBank/DDBJ databases">
        <title>Genome analysis of coral dinoflagellate symbionts highlights evolutionary adaptations to a symbiotic lifestyle.</title>
        <authorList>
            <person name="Aranda M."/>
            <person name="Li Y."/>
            <person name="Liew Y.J."/>
            <person name="Baumgarten S."/>
            <person name="Simakov O."/>
            <person name="Wilson M."/>
            <person name="Piel J."/>
            <person name="Ashoor H."/>
            <person name="Bougouffa S."/>
            <person name="Bajic V.B."/>
            <person name="Ryu T."/>
            <person name="Ravasi T."/>
            <person name="Bayer T."/>
            <person name="Micklem G."/>
            <person name="Kim H."/>
            <person name="Bhak J."/>
            <person name="Lajeunesse T.C."/>
            <person name="Voolstra C.R."/>
        </authorList>
    </citation>
    <scope>NUCLEOTIDE SEQUENCE [LARGE SCALE GENOMIC DNA]</scope>
    <source>
        <strain evidence="1 2">CCMP2467</strain>
    </source>
</reference>
<protein>
    <submittedName>
        <fullName evidence="1">Uncharacterized protein</fullName>
    </submittedName>
</protein>
<proteinExistence type="predicted"/>
<dbReference type="PANTHER" id="PTHR32134:SF169">
    <property type="entry name" value="FNIP REPEAT-CONTAINING PROTEIN-RELATED"/>
    <property type="match status" value="1"/>
</dbReference>
<comment type="caution">
    <text evidence="1">The sequence shown here is derived from an EMBL/GenBank/DDBJ whole genome shotgun (WGS) entry which is preliminary data.</text>
</comment>
<dbReference type="InterPro" id="IPR005046">
    <property type="entry name" value="DUF285"/>
</dbReference>
<dbReference type="PANTHER" id="PTHR32134">
    <property type="entry name" value="FNIP REPEAT-CONTAINING PROTEIN"/>
    <property type="match status" value="1"/>
</dbReference>
<dbReference type="Gene3D" id="3.80.10.10">
    <property type="entry name" value="Ribonuclease Inhibitor"/>
    <property type="match status" value="3"/>
</dbReference>
<dbReference type="InterPro" id="IPR051251">
    <property type="entry name" value="STK_FNIP-Repeat"/>
</dbReference>
<dbReference type="InterPro" id="IPR008615">
    <property type="entry name" value="FNIP"/>
</dbReference>
<dbReference type="InterPro" id="IPR032675">
    <property type="entry name" value="LRR_dom_sf"/>
</dbReference>
<keyword evidence="2" id="KW-1185">Reference proteome</keyword>
<sequence length="1670" mass="182725">MFSHATSFNQSIAAWNTSAVTHITAMFEKSPFNQPLDAWDTSHLLDMNSAFEDNAAFNQPLASWDTSAVQSMHAVFKNAVAFNQPINAWSTSSVKHMDYMFQGAVAFNQSLDSWDVSHADTHGMFANALAFDTPPCSAGKVPAANGLGCAACPAGRCAFAGFAACLSCNSGRKRTRNAKNVEAVMSRLYSDLWDPESANGSDRLESIFETNLSRIGQMVAVLDTWEEPVYMSRIWTVFEQFVASKAQVPVMFLMPESETVRLQQNISIGDVGIQHITQSLCCVDSARARAWKQEDETKVKFLIQQRAGFTYVDEHVREVMVQWICGVVLFQLAEIEDYHAVRKLLNSGSGQRPHAVLIACCQAEDKSRGTLRAEMLEKLVTSEDSEDREAPACPGNVLPDDVAAGPYKTLGKAQFADIIVRALAMQTILYTWDTCGTSSASQLFSPGARNFKHRAVERKKSVTFAFAGGGHGFLSVTVPGGLYRAMGAGASAYLASVDDATLQSITEDVDQAAQLLKLVAEGRRKRELGRRQLKINSLSGSQFQLEIDETATVLDVSQEIAGIVGIAPGRMLVLTSGGTVLDESKPFLQQLHGDEITYKDQQVGAGQAAVSLLRSLAGWPRHRLCAADTAATDAISSLTIGNEFGVSLDAAMLPQNLHTLTFGDCFNESLTNVALPSSVRTLTFGNRFNQSLAGVTLPVNLQTLIFGHDFDQSLEGVVLPSSLQTLTFGDQFNQSLGSCLLPSQLRTLHESLYTAFMVEFNQSLEGVLLPSSLKTLTFGHSFDQCLEERLLPSSLETLTFGHEFDQSLEGVVLPSSLQTLTFGQDFNQALAGVIWPDGLQTLTFGRGFSRSLEGVALPASLQSLTFGYFLIQNSTGIQLPHDLRTLSLGSFATRSLDSLTWPSNLQTLTIRGCCNQSLAGARLPESLETLTFGQDFDESVDGLALPSCLQTLTFGPEFDQSLSGIRWPSSLRTFCLGRAFNQILDDVVLPSSLKSLTFGDRFNQSLVGVALPQSLETLIFGQDFDQSLEGVRFPSSLQTLVFGDQFNQSLATVMLPEGLHVLVLGDRFNCSLEGTMLPSCLEELSFGYFFNESLEGVRLPESLRVLTFGHHFDQSLDDILLPSKLERLTFGQYFDQSLEGVTLPSSLHTLTFGDCFNESLAAVTLPENLHTLSFGERFNQSLENMVFPSSLQTLTFGRSFNQSLSAVTLPSRLQTLTLGADFDQSLEEVSLPSGLQKLSFGQGFQRSLEAAALLSQLQTLDFRGLQISVREESMRSAVDTVVSSTDTVPQPKHSSHPEFLVFRPSFVVKSLASETDFEYRGEDAVVTDDDVLLTNVCLRLSETDHHQSKYSYHAKRVTALPALISGPITCESFKECKPSSDWKLAGILLTKTPLSRMLPPSLEIAERKSDGWETLVGAGSQWKPREGSGSEYTCEENTKKGRKGAYASRQRTTIERPRWRVLRGEELPGMALVVDNQTGSTFIECCDEKYCKDFTCEPASQWKALNTTLAGGTQRPGYTNERSLEGGAGECEAPMFLFFDSFVMQRLGVLRDKALVVKLRRALSFAEPEKWVHKADVGSKGLSQPGYSDETYRPNVALKGMLRQSHVLCLQLQSGNEVGANDSYGAYTCSGDSDGDGESTKYYKSSGGKWLHCFSPAPTEVGPPKRNSAT</sequence>
<dbReference type="Pfam" id="PF05725">
    <property type="entry name" value="FNIP"/>
    <property type="match status" value="10"/>
</dbReference>